<dbReference type="Proteomes" id="UP000095751">
    <property type="component" value="Unassembled WGS sequence"/>
</dbReference>
<dbReference type="EMBL" id="KV784360">
    <property type="protein sequence ID" value="OEU14606.1"/>
    <property type="molecule type" value="Genomic_DNA"/>
</dbReference>
<protein>
    <submittedName>
        <fullName evidence="1">Uncharacterized protein</fullName>
    </submittedName>
</protein>
<sequence length="191" mass="20236">MIAIVTVACSPYLNLLWISSSSLTPPENQEAPEIAVVPVLPAVAVPQAIPPQAIIAPGVIHITQDNAKAQPAQEAPAILLVHAPAVIQLDANEDAQIAQDIAITPQTNAAPAAAQQTQLDQCISPQDIRANSIALAARLARRTAENKHPKNQQLCCLCMSFIHTTPTSVELNTNSLTYALRRGLDPQGITI</sequence>
<name>A0A1E7F8X9_9STRA</name>
<dbReference type="AlphaFoldDB" id="A0A1E7F8X9"/>
<dbReference type="InParanoid" id="A0A1E7F8X9"/>
<dbReference type="KEGG" id="fcy:FRACYDRAFT_241157"/>
<accession>A0A1E7F8X9</accession>
<keyword evidence="2" id="KW-1185">Reference proteome</keyword>
<evidence type="ECO:0000313" key="2">
    <source>
        <dbReference type="Proteomes" id="UP000095751"/>
    </source>
</evidence>
<proteinExistence type="predicted"/>
<organism evidence="1 2">
    <name type="scientific">Fragilariopsis cylindrus CCMP1102</name>
    <dbReference type="NCBI Taxonomy" id="635003"/>
    <lineage>
        <taxon>Eukaryota</taxon>
        <taxon>Sar</taxon>
        <taxon>Stramenopiles</taxon>
        <taxon>Ochrophyta</taxon>
        <taxon>Bacillariophyta</taxon>
        <taxon>Bacillariophyceae</taxon>
        <taxon>Bacillariophycidae</taxon>
        <taxon>Bacillariales</taxon>
        <taxon>Bacillariaceae</taxon>
        <taxon>Fragilariopsis</taxon>
    </lineage>
</organism>
<gene>
    <name evidence="1" type="ORF">FRACYDRAFT_241157</name>
</gene>
<evidence type="ECO:0000313" key="1">
    <source>
        <dbReference type="EMBL" id="OEU14606.1"/>
    </source>
</evidence>
<reference evidence="1 2" key="1">
    <citation type="submission" date="2016-09" db="EMBL/GenBank/DDBJ databases">
        <title>Extensive genetic diversity and differential bi-allelic expression allows diatom success in the polar Southern Ocean.</title>
        <authorList>
            <consortium name="DOE Joint Genome Institute"/>
            <person name="Mock T."/>
            <person name="Otillar R.P."/>
            <person name="Strauss J."/>
            <person name="Dupont C."/>
            <person name="Frickenhaus S."/>
            <person name="Maumus F."/>
            <person name="Mcmullan M."/>
            <person name="Sanges R."/>
            <person name="Schmutz J."/>
            <person name="Toseland A."/>
            <person name="Valas R."/>
            <person name="Veluchamy A."/>
            <person name="Ward B.J."/>
            <person name="Allen A."/>
            <person name="Barry K."/>
            <person name="Falciatore A."/>
            <person name="Ferrante M."/>
            <person name="Fortunato A.E."/>
            <person name="Gloeckner G."/>
            <person name="Gruber A."/>
            <person name="Hipkin R."/>
            <person name="Janech M."/>
            <person name="Kroth P."/>
            <person name="Leese F."/>
            <person name="Lindquist E."/>
            <person name="Lyon B.R."/>
            <person name="Martin J."/>
            <person name="Mayer C."/>
            <person name="Parker M."/>
            <person name="Quesneville H."/>
            <person name="Raymond J."/>
            <person name="Uhlig C."/>
            <person name="Valentin K.U."/>
            <person name="Worden A.Z."/>
            <person name="Armbrust E.V."/>
            <person name="Bowler C."/>
            <person name="Green B."/>
            <person name="Moulton V."/>
            <person name="Van Oosterhout C."/>
            <person name="Grigoriev I."/>
        </authorList>
    </citation>
    <scope>NUCLEOTIDE SEQUENCE [LARGE SCALE GENOMIC DNA]</scope>
    <source>
        <strain evidence="1 2">CCMP1102</strain>
    </source>
</reference>